<evidence type="ECO:0000256" key="4">
    <source>
        <dbReference type="ARBA" id="ARBA00023136"/>
    </source>
</evidence>
<dbReference type="GO" id="GO:0030514">
    <property type="term" value="P:negative regulation of BMP signaling pathway"/>
    <property type="evidence" value="ECO:0007669"/>
    <property type="project" value="TreeGrafter"/>
</dbReference>
<evidence type="ECO:0000256" key="2">
    <source>
        <dbReference type="ARBA" id="ARBA00022692"/>
    </source>
</evidence>
<feature type="compositionally biased region" description="Polar residues" evidence="6">
    <location>
        <begin position="169"/>
        <end position="185"/>
    </location>
</feature>
<dbReference type="SUPFAM" id="SSF63451">
    <property type="entry name" value="LEM domain"/>
    <property type="match status" value="1"/>
</dbReference>
<keyword evidence="2 7" id="KW-0812">Transmembrane</keyword>
<evidence type="ECO:0000313" key="10">
    <source>
        <dbReference type="Proteomes" id="UP001432322"/>
    </source>
</evidence>
<proteinExistence type="predicted"/>
<feature type="transmembrane region" description="Helical" evidence="7">
    <location>
        <begin position="355"/>
        <end position="376"/>
    </location>
</feature>
<dbReference type="FunFam" id="1.10.720.40:FF:000001">
    <property type="entry name" value="LEM domain containing 2, isoform CRA_a"/>
    <property type="match status" value="1"/>
</dbReference>
<feature type="compositionally biased region" description="Low complexity" evidence="6">
    <location>
        <begin position="65"/>
        <end position="86"/>
    </location>
</feature>
<evidence type="ECO:0000256" key="6">
    <source>
        <dbReference type="SAM" id="MobiDB-lite"/>
    </source>
</evidence>
<accession>A0AAV5VVV8</accession>
<dbReference type="GO" id="GO:0031490">
    <property type="term" value="F:chromatin DNA binding"/>
    <property type="evidence" value="ECO:0007669"/>
    <property type="project" value="TreeGrafter"/>
</dbReference>
<dbReference type="InterPro" id="IPR003887">
    <property type="entry name" value="LEM_dom"/>
</dbReference>
<keyword evidence="10" id="KW-1185">Reference proteome</keyword>
<feature type="domain" description="LEM" evidence="8">
    <location>
        <begin position="1"/>
        <end position="44"/>
    </location>
</feature>
<dbReference type="EMBL" id="BTSY01000004">
    <property type="protein sequence ID" value="GMT23911.1"/>
    <property type="molecule type" value="Genomic_DNA"/>
</dbReference>
<gene>
    <name evidence="9" type="ORF">PFISCL1PPCAC_15208</name>
</gene>
<evidence type="ECO:0000256" key="1">
    <source>
        <dbReference type="ARBA" id="ARBA00004473"/>
    </source>
</evidence>
<feature type="compositionally biased region" description="Polar residues" evidence="6">
    <location>
        <begin position="143"/>
        <end position="155"/>
    </location>
</feature>
<evidence type="ECO:0000256" key="5">
    <source>
        <dbReference type="ARBA" id="ARBA00023242"/>
    </source>
</evidence>
<dbReference type="Pfam" id="PF03020">
    <property type="entry name" value="LEM"/>
    <property type="match status" value="1"/>
</dbReference>
<keyword evidence="4 7" id="KW-0472">Membrane</keyword>
<dbReference type="Gene3D" id="1.10.10.1180">
    <property type="entry name" value="MAN1, winged-helix domain"/>
    <property type="match status" value="1"/>
</dbReference>
<dbReference type="InterPro" id="IPR041885">
    <property type="entry name" value="MAN1_winged_helix_dom"/>
</dbReference>
<organism evidence="9 10">
    <name type="scientific">Pristionchus fissidentatus</name>
    <dbReference type="NCBI Taxonomy" id="1538716"/>
    <lineage>
        <taxon>Eukaryota</taxon>
        <taxon>Metazoa</taxon>
        <taxon>Ecdysozoa</taxon>
        <taxon>Nematoda</taxon>
        <taxon>Chromadorea</taxon>
        <taxon>Rhabditida</taxon>
        <taxon>Rhabditina</taxon>
        <taxon>Diplogasteromorpha</taxon>
        <taxon>Diplogasteroidea</taxon>
        <taxon>Neodiplogasteridae</taxon>
        <taxon>Pristionchus</taxon>
    </lineage>
</organism>
<feature type="compositionally biased region" description="Low complexity" evidence="6">
    <location>
        <begin position="109"/>
        <end position="121"/>
    </location>
</feature>
<dbReference type="AlphaFoldDB" id="A0AAV5VVV8"/>
<dbReference type="InterPro" id="IPR011015">
    <property type="entry name" value="LEM/LEM-like_dom_sf"/>
</dbReference>
<keyword evidence="3 7" id="KW-1133">Transmembrane helix</keyword>
<protein>
    <recommendedName>
        <fullName evidence="8">LEM domain-containing protein</fullName>
    </recommendedName>
</protein>
<sequence>MDVSQLSDAQLRDELKQYGISVGPVVGTTRVVYEKKLVAARKKGAPTPSVAAPKKSMFTFPFETPAPTSAKKSASPARTSSTSRSTSRGRKAPTTRSESEEGSDAEMEPVTSSRVKPVVSTPKKKEKVSSPPKPTPSYPIPGLNTSISRVNSNSDKPGHTPPRARVPVSTPSTRQNLDVSSYSASRSRRMLDTEPATSGEESSDDHEESSRFVPSSPANSSFFSSFGSTKRSSVKSPAYTTVDSSKKKADSSFTSFFQRKPTLDFDDVPLSSYDMQVGGRHTRLAKDAKTGQFKVSHTVETAYDISRILLIILGLFVALLAVAYFTTARREVVVGSLKTIAGAASDTVSFVYTYAIFPLLLVAFLAVVVAAVYWIYTKRKAAAIEEEEALYSLVEQITEKVRSACENGSDSIAIPHVREQIFPPAKRRAVELARWERAVQFVNEKESRIMTEAVSHRGVEVPSWKWIGAEKKQGWRGSAYATVPFVVPQSCCLKVRNMYVVENGDDEEAEEAIEQVMAKLKPIVPLRVEAINENRDPCVYIKLHSK</sequence>
<feature type="non-terminal residue" evidence="9">
    <location>
        <position position="546"/>
    </location>
</feature>
<dbReference type="CDD" id="cd12940">
    <property type="entry name" value="LEM_LAP2_LEMD1"/>
    <property type="match status" value="1"/>
</dbReference>
<dbReference type="SMART" id="SM00540">
    <property type="entry name" value="LEM"/>
    <property type="match status" value="1"/>
</dbReference>
<comment type="subcellular location">
    <subcellularLocation>
        <location evidence="1">Nucleus inner membrane</location>
        <topology evidence="1">Multi-pass membrane protein</topology>
    </subcellularLocation>
</comment>
<comment type="caution">
    <text evidence="9">The sequence shown here is derived from an EMBL/GenBank/DDBJ whole genome shotgun (WGS) entry which is preliminary data.</text>
</comment>
<evidence type="ECO:0000313" key="9">
    <source>
        <dbReference type="EMBL" id="GMT23911.1"/>
    </source>
</evidence>
<keyword evidence="5" id="KW-0539">Nucleus</keyword>
<name>A0AAV5VVV8_9BILA</name>
<feature type="region of interest" description="Disordered" evidence="6">
    <location>
        <begin position="40"/>
        <end position="219"/>
    </location>
</feature>
<dbReference type="GO" id="GO:0006998">
    <property type="term" value="P:nuclear envelope organization"/>
    <property type="evidence" value="ECO:0007669"/>
    <property type="project" value="TreeGrafter"/>
</dbReference>
<dbReference type="GO" id="GO:0005637">
    <property type="term" value="C:nuclear inner membrane"/>
    <property type="evidence" value="ECO:0007669"/>
    <property type="project" value="UniProtKB-SubCell"/>
</dbReference>
<reference evidence="9" key="1">
    <citation type="submission" date="2023-10" db="EMBL/GenBank/DDBJ databases">
        <title>Genome assembly of Pristionchus species.</title>
        <authorList>
            <person name="Yoshida K."/>
            <person name="Sommer R.J."/>
        </authorList>
    </citation>
    <scope>NUCLEOTIDE SEQUENCE</scope>
    <source>
        <strain evidence="9">RS5133</strain>
    </source>
</reference>
<dbReference type="Gene3D" id="1.10.720.40">
    <property type="match status" value="1"/>
</dbReference>
<evidence type="ECO:0000256" key="7">
    <source>
        <dbReference type="SAM" id="Phobius"/>
    </source>
</evidence>
<dbReference type="Proteomes" id="UP001432322">
    <property type="component" value="Unassembled WGS sequence"/>
</dbReference>
<dbReference type="PROSITE" id="PS50954">
    <property type="entry name" value="LEM"/>
    <property type="match status" value="1"/>
</dbReference>
<evidence type="ECO:0000259" key="8">
    <source>
        <dbReference type="PROSITE" id="PS50954"/>
    </source>
</evidence>
<dbReference type="PANTHER" id="PTHR13428:SF12">
    <property type="entry name" value="INNER NUCLEAR MEMBRANE PROTEIN MAN1"/>
    <property type="match status" value="1"/>
</dbReference>
<dbReference type="InterPro" id="IPR052277">
    <property type="entry name" value="INM_ESCRT-Associated"/>
</dbReference>
<evidence type="ECO:0000256" key="3">
    <source>
        <dbReference type="ARBA" id="ARBA00022989"/>
    </source>
</evidence>
<feature type="transmembrane region" description="Helical" evidence="7">
    <location>
        <begin position="308"/>
        <end position="327"/>
    </location>
</feature>
<dbReference type="PANTHER" id="PTHR13428">
    <property type="entry name" value="INNER NUCLEAR MEMBRANE PROTEIN MAN1 LEM DOMAIN CONTAINING PROTEIN"/>
    <property type="match status" value="1"/>
</dbReference>